<accession>W4HRL0</accession>
<dbReference type="eggNOG" id="COG1426">
    <property type="taxonomic scope" value="Bacteria"/>
</dbReference>
<feature type="region of interest" description="Disordered" evidence="1">
    <location>
        <begin position="205"/>
        <end position="224"/>
    </location>
</feature>
<keyword evidence="2" id="KW-0472">Membrane</keyword>
<dbReference type="RefSeq" id="WP_043841582.1">
    <property type="nucleotide sequence ID" value="NZ_AQQW01000001.1"/>
</dbReference>
<evidence type="ECO:0000256" key="1">
    <source>
        <dbReference type="SAM" id="MobiDB-lite"/>
    </source>
</evidence>
<dbReference type="Proteomes" id="UP000019063">
    <property type="component" value="Unassembled WGS sequence"/>
</dbReference>
<feature type="transmembrane region" description="Helical" evidence="2">
    <location>
        <begin position="157"/>
        <end position="179"/>
    </location>
</feature>
<dbReference type="InterPro" id="IPR025194">
    <property type="entry name" value="RodZ-like_C"/>
</dbReference>
<feature type="region of interest" description="Disordered" evidence="1">
    <location>
        <begin position="417"/>
        <end position="440"/>
    </location>
</feature>
<feature type="compositionally biased region" description="Basic and acidic residues" evidence="1">
    <location>
        <begin position="113"/>
        <end position="122"/>
    </location>
</feature>
<organism evidence="4 5">
    <name type="scientific">Roseivivax marinus</name>
    <dbReference type="NCBI Taxonomy" id="1379903"/>
    <lineage>
        <taxon>Bacteria</taxon>
        <taxon>Pseudomonadati</taxon>
        <taxon>Pseudomonadota</taxon>
        <taxon>Alphaproteobacteria</taxon>
        <taxon>Rhodobacterales</taxon>
        <taxon>Roseobacteraceae</taxon>
        <taxon>Roseivivax</taxon>
    </lineage>
</organism>
<proteinExistence type="predicted"/>
<comment type="caution">
    <text evidence="4">The sequence shown here is derived from an EMBL/GenBank/DDBJ whole genome shotgun (WGS) entry which is preliminary data.</text>
</comment>
<gene>
    <name evidence="4" type="ORF">ATO8_02070</name>
</gene>
<name>W4HRL0_9RHOB</name>
<keyword evidence="5" id="KW-1185">Reference proteome</keyword>
<dbReference type="GO" id="GO:0003677">
    <property type="term" value="F:DNA binding"/>
    <property type="evidence" value="ECO:0007669"/>
    <property type="project" value="InterPro"/>
</dbReference>
<dbReference type="STRING" id="1379903.ATO8_02070"/>
<dbReference type="PANTHER" id="PTHR34475:SF1">
    <property type="entry name" value="CYTOSKELETON PROTEIN RODZ"/>
    <property type="match status" value="1"/>
</dbReference>
<protein>
    <recommendedName>
        <fullName evidence="3">Cytoskeleton protein RodZ-like C-terminal domain-containing protein</fullName>
    </recommendedName>
</protein>
<evidence type="ECO:0000259" key="3">
    <source>
        <dbReference type="Pfam" id="PF13464"/>
    </source>
</evidence>
<sequence length="568" mass="59488">MRVRNTRPQHQDEVGETPRGFDDFALRLGDVMRGERATMGKSLLDVQRELRIKANYIAAIENCDPSAFDTPGFIAGYVRSYARYLGMDPDQTFQAFCTESGFSVAHGMSEEASVVRRPREPKAATAPNGGARDPFKQPTLPFAPANDSILGRIEPGAVGSMFVLIALIGGIGFGGWTVLQEVQRVQVTPVDQTPVVLSDLDPVAAARPTTSEPGSDEDVASAGVFSPPSNEALDRLYRPQALDVPVLVARDAPISTLDPSRVGAFAGRGAARLPNVQTANAAASAIEQTLSEVLGTGEDPRGPVTGPRDGVTMIAVRPAWVRVTDGSGATVFERILNAGDTYAPPAEIENPTLRVGESSAVYLAAAGATYGPVGPRGAVTSDVALTPDAVTERFEPATPGADSDLARVMADLNLDRARQPQPQPQQVADADDPDQPRGPAVQVLEDSAPGVTILATAETWVLVRNANGGRLYEQVMQAGDSYTVPPTAEPPTIRTGNAGAVFFAVGGRTYGPYGGTGSIADNLALSAQRVTGEMSPADPGSNDALARVVAELNLQSETPGGGDQPAQE</sequence>
<dbReference type="Gene3D" id="1.10.260.40">
    <property type="entry name" value="lambda repressor-like DNA-binding domains"/>
    <property type="match status" value="1"/>
</dbReference>
<dbReference type="InterPro" id="IPR010982">
    <property type="entry name" value="Lambda_DNA-bd_dom_sf"/>
</dbReference>
<feature type="domain" description="Cytoskeleton protein RodZ-like C-terminal" evidence="3">
    <location>
        <begin position="453"/>
        <end position="518"/>
    </location>
</feature>
<evidence type="ECO:0000313" key="4">
    <source>
        <dbReference type="EMBL" id="ETW14655.1"/>
    </source>
</evidence>
<dbReference type="AlphaFoldDB" id="W4HRL0"/>
<dbReference type="PATRIC" id="fig|1317118.6.peg.427"/>
<reference evidence="4 5" key="1">
    <citation type="journal article" date="2014" name="Antonie Van Leeuwenhoek">
        <title>Roseivivax atlanticus sp. nov., isolated from surface seawater of the Atlantic Ocean.</title>
        <authorList>
            <person name="Li G."/>
            <person name="Lai Q."/>
            <person name="Liu X."/>
            <person name="Sun F."/>
            <person name="Shao Z."/>
        </authorList>
    </citation>
    <scope>NUCLEOTIDE SEQUENCE [LARGE SCALE GENOMIC DNA]</scope>
    <source>
        <strain evidence="4 5">22II-s10s</strain>
    </source>
</reference>
<feature type="region of interest" description="Disordered" evidence="1">
    <location>
        <begin position="112"/>
        <end position="137"/>
    </location>
</feature>
<dbReference type="Pfam" id="PF13464">
    <property type="entry name" value="RodZ_C"/>
    <property type="match status" value="2"/>
</dbReference>
<dbReference type="InterPro" id="IPR050400">
    <property type="entry name" value="Bact_Cytoskel_RodZ"/>
</dbReference>
<evidence type="ECO:0000313" key="5">
    <source>
        <dbReference type="Proteomes" id="UP000019063"/>
    </source>
</evidence>
<dbReference type="EMBL" id="AQQW01000001">
    <property type="protein sequence ID" value="ETW14655.1"/>
    <property type="molecule type" value="Genomic_DNA"/>
</dbReference>
<dbReference type="Pfam" id="PF13413">
    <property type="entry name" value="HTH_25"/>
    <property type="match status" value="1"/>
</dbReference>
<evidence type="ECO:0000256" key="2">
    <source>
        <dbReference type="SAM" id="Phobius"/>
    </source>
</evidence>
<keyword evidence="2" id="KW-0812">Transmembrane</keyword>
<feature type="domain" description="Cytoskeleton protein RodZ-like C-terminal" evidence="3">
    <location>
        <begin position="315"/>
        <end position="379"/>
    </location>
</feature>
<dbReference type="PANTHER" id="PTHR34475">
    <property type="match status" value="1"/>
</dbReference>
<keyword evidence="2" id="KW-1133">Transmembrane helix</keyword>